<keyword evidence="4" id="KW-0694">RNA-binding</keyword>
<evidence type="ECO:0000256" key="11">
    <source>
        <dbReference type="ARBA" id="ARBA00080235"/>
    </source>
</evidence>
<dbReference type="PANTHER" id="PTHR10367">
    <property type="entry name" value="MRNA-CAPPING ENZYME"/>
    <property type="match status" value="1"/>
</dbReference>
<dbReference type="Proteomes" id="UP001239994">
    <property type="component" value="Unassembled WGS sequence"/>
</dbReference>
<dbReference type="CDD" id="cd17665">
    <property type="entry name" value="DSP_DUSP11"/>
    <property type="match status" value="1"/>
</dbReference>
<keyword evidence="5" id="KW-0904">Protein phosphatase</keyword>
<dbReference type="AlphaFoldDB" id="A0AAD8ZJI6"/>
<comment type="subcellular location">
    <subcellularLocation>
        <location evidence="1">Nucleus</location>
    </subcellularLocation>
</comment>
<dbReference type="InterPro" id="IPR003595">
    <property type="entry name" value="Tyr_Pase_cat"/>
</dbReference>
<dbReference type="EMBL" id="JAROKS010000010">
    <property type="protein sequence ID" value="KAK1800331.1"/>
    <property type="molecule type" value="Genomic_DNA"/>
</dbReference>
<dbReference type="PROSITE" id="PS50054">
    <property type="entry name" value="TYR_PHOSPHATASE_DUAL"/>
    <property type="match status" value="1"/>
</dbReference>
<dbReference type="SMART" id="SM00404">
    <property type="entry name" value="PTPc_motif"/>
    <property type="match status" value="1"/>
</dbReference>
<evidence type="ECO:0000259" key="14">
    <source>
        <dbReference type="PROSITE" id="PS50056"/>
    </source>
</evidence>
<comment type="subunit">
    <text evidence="8">Monomer. May interact with SFRS7 and SFRS9/SRP30C.</text>
</comment>
<evidence type="ECO:0000259" key="13">
    <source>
        <dbReference type="PROSITE" id="PS50054"/>
    </source>
</evidence>
<keyword evidence="16" id="KW-1185">Reference proteome</keyword>
<dbReference type="GO" id="GO:0005634">
    <property type="term" value="C:nucleus"/>
    <property type="evidence" value="ECO:0007669"/>
    <property type="project" value="UniProtKB-SubCell"/>
</dbReference>
<evidence type="ECO:0000256" key="10">
    <source>
        <dbReference type="ARBA" id="ARBA00076572"/>
    </source>
</evidence>
<dbReference type="Gene3D" id="3.90.190.10">
    <property type="entry name" value="Protein tyrosine phosphatase superfamily"/>
    <property type="match status" value="1"/>
</dbReference>
<keyword evidence="3" id="KW-0378">Hydrolase</keyword>
<evidence type="ECO:0000256" key="5">
    <source>
        <dbReference type="ARBA" id="ARBA00022912"/>
    </source>
</evidence>
<evidence type="ECO:0000313" key="16">
    <source>
        <dbReference type="Proteomes" id="UP001239994"/>
    </source>
</evidence>
<feature type="region of interest" description="Disordered" evidence="12">
    <location>
        <begin position="188"/>
        <end position="245"/>
    </location>
</feature>
<accession>A0AAD8ZJI6</accession>
<evidence type="ECO:0000256" key="6">
    <source>
        <dbReference type="ARBA" id="ARBA00023242"/>
    </source>
</evidence>
<feature type="domain" description="Tyrosine specific protein phosphatases" evidence="14">
    <location>
        <begin position="119"/>
        <end position="188"/>
    </location>
</feature>
<keyword evidence="6" id="KW-0539">Nucleus</keyword>
<sequence length="358" mass="40755">MTLRNTLSAASKIMSPKKKSAIPDRWTDYAAVGKRIPGTRFIAFKVPLKQSLRNRLSQSEAFGPFDLLDLLEKEGQELGLVIDLTFTTRYYQPQDLPETLHYLKIFTAGHEVPRDDTILSFKKAVRRFLHENQTNDKLIGVHCTHGLNRTGYLVCRYLIDVDGVEPHRAIDLFNACRGHAIERQNYLDDLRSGPKRSNVGMEVPDQEPVQGGAKHWKPNPPSSSARRPHPRPGPQPHFPFTRRPRPEHLHYQDHFVSYHQRGVNHQMRFGLPGLLATPPCFPPSQGLWPRGQALQGTRGNQYPAPAPAPSPYPTLMPRYTIGEPWGGPSSFSLMDQVESREHRTKPRHRRGKTLKKKT</sequence>
<dbReference type="InterPro" id="IPR020422">
    <property type="entry name" value="TYR_PHOSPHATASE_DUAL_dom"/>
</dbReference>
<dbReference type="PROSITE" id="PS00383">
    <property type="entry name" value="TYR_PHOSPHATASE_1"/>
    <property type="match status" value="1"/>
</dbReference>
<gene>
    <name evidence="15" type="ORF">P4O66_005478</name>
</gene>
<evidence type="ECO:0000256" key="8">
    <source>
        <dbReference type="ARBA" id="ARBA00065987"/>
    </source>
</evidence>
<dbReference type="SMART" id="SM00195">
    <property type="entry name" value="DSPc"/>
    <property type="match status" value="1"/>
</dbReference>
<dbReference type="Pfam" id="PF00782">
    <property type="entry name" value="DSPc"/>
    <property type="match status" value="1"/>
</dbReference>
<dbReference type="InterPro" id="IPR051029">
    <property type="entry name" value="mRNA_Capping_Enz/RNA_Phosphat"/>
</dbReference>
<dbReference type="InterPro" id="IPR016130">
    <property type="entry name" value="Tyr_Pase_AS"/>
</dbReference>
<evidence type="ECO:0000256" key="9">
    <source>
        <dbReference type="ARBA" id="ARBA00068666"/>
    </source>
</evidence>
<dbReference type="InterPro" id="IPR000387">
    <property type="entry name" value="Tyr_Pase_dom"/>
</dbReference>
<protein>
    <recommendedName>
        <fullName evidence="9">RNA/RNP complex-1-interacting phosphatase</fullName>
    </recommendedName>
    <alternativeName>
        <fullName evidence="10">Dual specificity protein phosphatase 11</fullName>
    </alternativeName>
    <alternativeName>
        <fullName evidence="11">Phosphatase that interacts with RNA/RNP complex 1</fullName>
    </alternativeName>
</protein>
<feature type="domain" description="Tyrosine-protein phosphatase" evidence="13">
    <location>
        <begin position="46"/>
        <end position="199"/>
    </location>
</feature>
<proteinExistence type="inferred from homology"/>
<evidence type="ECO:0000256" key="2">
    <source>
        <dbReference type="ARBA" id="ARBA00008601"/>
    </source>
</evidence>
<dbReference type="PROSITE" id="PS50056">
    <property type="entry name" value="TYR_PHOSPHATASE_2"/>
    <property type="match status" value="1"/>
</dbReference>
<feature type="region of interest" description="Disordered" evidence="12">
    <location>
        <begin position="327"/>
        <end position="358"/>
    </location>
</feature>
<dbReference type="InterPro" id="IPR029021">
    <property type="entry name" value="Prot-tyrosine_phosphatase-like"/>
</dbReference>
<reference evidence="15" key="1">
    <citation type="submission" date="2023-03" db="EMBL/GenBank/DDBJ databases">
        <title>Electrophorus voltai genome.</title>
        <authorList>
            <person name="Bian C."/>
        </authorList>
    </citation>
    <scope>NUCLEOTIDE SEQUENCE</scope>
    <source>
        <strain evidence="15">CB-2022</strain>
        <tissue evidence="15">Muscle</tissue>
    </source>
</reference>
<dbReference type="PANTHER" id="PTHR10367:SF9">
    <property type="entry name" value="DUAL-SPECIFICITY PHOSPHATASE 11 (RNA_RNP COMPLEX 1-INTERACTING)"/>
    <property type="match status" value="1"/>
</dbReference>
<evidence type="ECO:0000256" key="1">
    <source>
        <dbReference type="ARBA" id="ARBA00004123"/>
    </source>
</evidence>
<dbReference type="GO" id="GO:0004651">
    <property type="term" value="F:polynucleotide 5'-phosphatase activity"/>
    <property type="evidence" value="ECO:0007669"/>
    <property type="project" value="TreeGrafter"/>
</dbReference>
<evidence type="ECO:0000256" key="12">
    <source>
        <dbReference type="SAM" id="MobiDB-lite"/>
    </source>
</evidence>
<dbReference type="GO" id="GO:0003723">
    <property type="term" value="F:RNA binding"/>
    <property type="evidence" value="ECO:0007669"/>
    <property type="project" value="UniProtKB-KW"/>
</dbReference>
<evidence type="ECO:0000256" key="7">
    <source>
        <dbReference type="ARBA" id="ARBA00054725"/>
    </source>
</evidence>
<comment type="similarity">
    <text evidence="2">Belongs to the protein-tyrosine phosphatase family. Non-receptor class dual specificity subfamily.</text>
</comment>
<organism evidence="15 16">
    <name type="scientific">Electrophorus voltai</name>
    <dbReference type="NCBI Taxonomy" id="2609070"/>
    <lineage>
        <taxon>Eukaryota</taxon>
        <taxon>Metazoa</taxon>
        <taxon>Chordata</taxon>
        <taxon>Craniata</taxon>
        <taxon>Vertebrata</taxon>
        <taxon>Euteleostomi</taxon>
        <taxon>Actinopterygii</taxon>
        <taxon>Neopterygii</taxon>
        <taxon>Teleostei</taxon>
        <taxon>Ostariophysi</taxon>
        <taxon>Gymnotiformes</taxon>
        <taxon>Gymnotoidei</taxon>
        <taxon>Gymnotidae</taxon>
        <taxon>Electrophorus</taxon>
    </lineage>
</organism>
<comment type="function">
    <text evidence="7">Possesses RNA 5'-triphosphatase and diphosphatase activities, but displays a poor protein-tyrosine phosphatase activity. In addition, has phosphatase activity with ATP, ADP and O-methylfluorescein phosphate (in vitro). Binds to RNA. May participate in nuclear mRNA metabolism.</text>
</comment>
<evidence type="ECO:0000313" key="15">
    <source>
        <dbReference type="EMBL" id="KAK1800331.1"/>
    </source>
</evidence>
<dbReference type="InterPro" id="IPR000340">
    <property type="entry name" value="Dual-sp_phosphatase_cat-dom"/>
</dbReference>
<evidence type="ECO:0000256" key="3">
    <source>
        <dbReference type="ARBA" id="ARBA00022801"/>
    </source>
</evidence>
<name>A0AAD8ZJI6_9TELE</name>
<evidence type="ECO:0000256" key="4">
    <source>
        <dbReference type="ARBA" id="ARBA00022884"/>
    </source>
</evidence>
<feature type="compositionally biased region" description="Basic residues" evidence="12">
    <location>
        <begin position="342"/>
        <end position="358"/>
    </location>
</feature>
<comment type="caution">
    <text evidence="15">The sequence shown here is derived from an EMBL/GenBank/DDBJ whole genome shotgun (WGS) entry which is preliminary data.</text>
</comment>
<dbReference type="FunFam" id="3.90.190.10:FF:000064">
    <property type="entry name" value="RNA/RNP complex-1-interacting phosphatase homolog"/>
    <property type="match status" value="1"/>
</dbReference>
<dbReference type="GO" id="GO:0004721">
    <property type="term" value="F:phosphoprotein phosphatase activity"/>
    <property type="evidence" value="ECO:0007669"/>
    <property type="project" value="UniProtKB-KW"/>
</dbReference>
<dbReference type="SUPFAM" id="SSF52799">
    <property type="entry name" value="(Phosphotyrosine protein) phosphatases II"/>
    <property type="match status" value="1"/>
</dbReference>